<evidence type="ECO:0000313" key="1">
    <source>
        <dbReference type="EMBL" id="EKB31088.1"/>
    </source>
</evidence>
<gene>
    <name evidence="1" type="ORF">HMPREF9465_01193</name>
</gene>
<evidence type="ECO:0000313" key="2">
    <source>
        <dbReference type="Proteomes" id="UP000005835"/>
    </source>
</evidence>
<dbReference type="HOGENOM" id="CLU_3358925_0_0_4"/>
<comment type="caution">
    <text evidence="1">The sequence shown here is derived from an EMBL/GenBank/DDBJ whole genome shotgun (WGS) entry which is preliminary data.</text>
</comment>
<reference evidence="1 2" key="1">
    <citation type="submission" date="2012-05" db="EMBL/GenBank/DDBJ databases">
        <title>The Genome Sequence of Sutterella wadsworthensis 2_1_59BFAA.</title>
        <authorList>
            <consortium name="The Broad Institute Genome Sequencing Platform"/>
            <person name="Earl A."/>
            <person name="Ward D."/>
            <person name="Feldgarden M."/>
            <person name="Gevers D."/>
            <person name="Daigneault M."/>
            <person name="Strauss J."/>
            <person name="Allen-Vercoe E."/>
            <person name="Walker B."/>
            <person name="Young S.K."/>
            <person name="Zeng Q."/>
            <person name="Gargeya S."/>
            <person name="Fitzgerald M."/>
            <person name="Haas B."/>
            <person name="Abouelleil A."/>
            <person name="Alvarado L."/>
            <person name="Arachchi H.M."/>
            <person name="Berlin A.M."/>
            <person name="Chapman S.B."/>
            <person name="Goldberg J."/>
            <person name="Griggs A."/>
            <person name="Gujja S."/>
            <person name="Hansen M."/>
            <person name="Howarth C."/>
            <person name="Imamovic A."/>
            <person name="Larimer J."/>
            <person name="McCowen C."/>
            <person name="Montmayeur A."/>
            <person name="Murphy C."/>
            <person name="Neiman D."/>
            <person name="Pearson M."/>
            <person name="Priest M."/>
            <person name="Roberts A."/>
            <person name="Saif S."/>
            <person name="Shea T."/>
            <person name="Sisk P."/>
            <person name="Sykes S."/>
            <person name="Wortman J."/>
            <person name="Nusbaum C."/>
            <person name="Birren B."/>
        </authorList>
    </citation>
    <scope>NUCLEOTIDE SEQUENCE [LARGE SCALE GENOMIC DNA]</scope>
    <source>
        <strain evidence="1 2">2_1_59BFAA</strain>
    </source>
</reference>
<proteinExistence type="predicted"/>
<dbReference type="AlphaFoldDB" id="K1JWS5"/>
<dbReference type="STRING" id="742823.HMPREF9465_01193"/>
<organism evidence="1 2">
    <name type="scientific">Sutterella wadsworthensis 2_1_59BFAA</name>
    <dbReference type="NCBI Taxonomy" id="742823"/>
    <lineage>
        <taxon>Bacteria</taxon>
        <taxon>Pseudomonadati</taxon>
        <taxon>Pseudomonadota</taxon>
        <taxon>Betaproteobacteria</taxon>
        <taxon>Burkholderiales</taxon>
        <taxon>Sutterellaceae</taxon>
        <taxon>Sutterella</taxon>
    </lineage>
</organism>
<sequence length="36" mass="4281">MIRFLRKFAVFFIATLVLTFLWSVFQEGTIFARSSH</sequence>
<dbReference type="EMBL" id="ADMG01000031">
    <property type="protein sequence ID" value="EKB31088.1"/>
    <property type="molecule type" value="Genomic_DNA"/>
</dbReference>
<protein>
    <submittedName>
        <fullName evidence="1">Uncharacterized protein</fullName>
    </submittedName>
</protein>
<name>K1JWS5_9BURK</name>
<dbReference type="Proteomes" id="UP000005835">
    <property type="component" value="Unassembled WGS sequence"/>
</dbReference>
<accession>K1JWS5</accession>
<keyword evidence="2" id="KW-1185">Reference proteome</keyword>